<evidence type="ECO:0000313" key="1">
    <source>
        <dbReference type="EMBL" id="CDW27816.1"/>
    </source>
</evidence>
<organism evidence="1">
    <name type="scientific">Lepeophtheirus salmonis</name>
    <name type="common">Salmon louse</name>
    <name type="synonym">Caligus salmonis</name>
    <dbReference type="NCBI Taxonomy" id="72036"/>
    <lineage>
        <taxon>Eukaryota</taxon>
        <taxon>Metazoa</taxon>
        <taxon>Ecdysozoa</taxon>
        <taxon>Arthropoda</taxon>
        <taxon>Crustacea</taxon>
        <taxon>Multicrustacea</taxon>
        <taxon>Hexanauplia</taxon>
        <taxon>Copepoda</taxon>
        <taxon>Siphonostomatoida</taxon>
        <taxon>Caligidae</taxon>
        <taxon>Lepeophtheirus</taxon>
    </lineage>
</organism>
<sequence>MDVPECERKEIALLITPLRMMSEVYCVIFLRAFLLHSGTSIVPLSLTSRGLTTSMKDGTSVSFISFDTTTHQFGNAYRHIKGRIDSFHHPCSRSDWSTS</sequence>
<protein>
    <submittedName>
        <fullName evidence="1">Uncharacterized protein</fullName>
    </submittedName>
</protein>
<accession>A0A0K2TQZ1</accession>
<proteinExistence type="predicted"/>
<name>A0A0K2TQZ1_LEPSM</name>
<dbReference type="EMBL" id="HACA01010455">
    <property type="protein sequence ID" value="CDW27816.1"/>
    <property type="molecule type" value="Transcribed_RNA"/>
</dbReference>
<dbReference type="AlphaFoldDB" id="A0A0K2TQZ1"/>
<reference evidence="1" key="1">
    <citation type="submission" date="2014-05" db="EMBL/GenBank/DDBJ databases">
        <authorList>
            <person name="Chronopoulou M."/>
        </authorList>
    </citation>
    <scope>NUCLEOTIDE SEQUENCE</scope>
    <source>
        <tissue evidence="1">Whole organism</tissue>
    </source>
</reference>